<dbReference type="InterPro" id="IPR039853">
    <property type="entry name" value="Pinin"/>
</dbReference>
<gene>
    <name evidence="11" type="ORF">APHIGO_LOCUS11858</name>
</gene>
<keyword evidence="6" id="KW-0508">mRNA splicing</keyword>
<name>A0A9P0JGC4_APHGO</name>
<dbReference type="OrthoDB" id="330772at2759"/>
<dbReference type="PANTHER" id="PTHR12707:SF0">
    <property type="entry name" value="PININ"/>
    <property type="match status" value="1"/>
</dbReference>
<keyword evidence="4" id="KW-0805">Transcription regulation</keyword>
<evidence type="ECO:0000256" key="1">
    <source>
        <dbReference type="ARBA" id="ARBA00004123"/>
    </source>
</evidence>
<dbReference type="Pfam" id="PF04696">
    <property type="entry name" value="Pinin_SDK_memA"/>
    <property type="match status" value="1"/>
</dbReference>
<dbReference type="InterPro" id="IPR006786">
    <property type="entry name" value="Pinin_SDK_MemA"/>
</dbReference>
<keyword evidence="5" id="KW-0804">Transcription</keyword>
<feature type="coiled-coil region" evidence="8">
    <location>
        <begin position="190"/>
        <end position="246"/>
    </location>
</feature>
<evidence type="ECO:0000256" key="7">
    <source>
        <dbReference type="ARBA" id="ARBA00023242"/>
    </source>
</evidence>
<feature type="domain" description="Pinin/SDK/MemA protein" evidence="10">
    <location>
        <begin position="172"/>
        <end position="294"/>
    </location>
</feature>
<evidence type="ECO:0000259" key="10">
    <source>
        <dbReference type="Pfam" id="PF04696"/>
    </source>
</evidence>
<accession>A0A9P0JGC4</accession>
<evidence type="ECO:0000313" key="11">
    <source>
        <dbReference type="EMBL" id="CAH1738539.1"/>
    </source>
</evidence>
<feature type="region of interest" description="Disordered" evidence="9">
    <location>
        <begin position="33"/>
        <end position="58"/>
    </location>
</feature>
<dbReference type="GO" id="GO:0006397">
    <property type="term" value="P:mRNA processing"/>
    <property type="evidence" value="ECO:0007669"/>
    <property type="project" value="UniProtKB-KW"/>
</dbReference>
<protein>
    <recommendedName>
        <fullName evidence="10">Pinin/SDK/MemA protein domain-containing protein</fullName>
    </recommendedName>
</protein>
<sequence length="361" mass="42685">MTTLLDRLQEHLVKKRQGLNDVHETLKKITGRDTFDDHLNHGKFNKRPQVGGDQKPQFRESLKKDVKRLRDNNKPSFKNDNQNRKVFVNPNETSKVFKNGNNTGRISAKDRLGTIVADEHEKPIKEEFEDDDDDMDDDSTPKKTLQSQVMLSSKIMKSRTEVLAAQQGDQVTKERNRRMFGSLLGTLQKFKKEETQLKDKEEKKAKIERRLEEEALKEKESLVLRKRELFMQRKQQQRDIKNIEIKMGLVRNFEIFERQINCTMNFIKTEFDPSVFYLPKIHNEKTEKKLSKTRSYLSNILGKKRNMVESQIEKLLQPDDEQMEFDDRVEDEEVRVADDEEEDADVDVYERHQDNGTFNYD</sequence>
<reference evidence="11" key="2">
    <citation type="submission" date="2022-10" db="EMBL/GenBank/DDBJ databases">
        <authorList>
            <consortium name="ENA_rothamsted_submissions"/>
            <consortium name="culmorum"/>
            <person name="King R."/>
        </authorList>
    </citation>
    <scope>NUCLEOTIDE SEQUENCE</scope>
</reference>
<feature type="compositionally biased region" description="Acidic residues" evidence="9">
    <location>
        <begin position="318"/>
        <end position="347"/>
    </location>
</feature>
<feature type="compositionally biased region" description="Acidic residues" evidence="9">
    <location>
        <begin position="127"/>
        <end position="138"/>
    </location>
</feature>
<evidence type="ECO:0000256" key="2">
    <source>
        <dbReference type="ARBA" id="ARBA00010386"/>
    </source>
</evidence>
<evidence type="ECO:0000313" key="12">
    <source>
        <dbReference type="Proteomes" id="UP001154329"/>
    </source>
</evidence>
<comment type="subcellular location">
    <subcellularLocation>
        <location evidence="1">Nucleus</location>
    </subcellularLocation>
</comment>
<feature type="region of interest" description="Disordered" evidence="9">
    <location>
        <begin position="315"/>
        <end position="361"/>
    </location>
</feature>
<feature type="region of interest" description="Disordered" evidence="9">
    <location>
        <begin position="122"/>
        <end position="144"/>
    </location>
</feature>
<evidence type="ECO:0000256" key="4">
    <source>
        <dbReference type="ARBA" id="ARBA00023015"/>
    </source>
</evidence>
<comment type="similarity">
    <text evidence="2">Belongs to the pinin family.</text>
</comment>
<dbReference type="EMBL" id="OU899037">
    <property type="protein sequence ID" value="CAH1738539.1"/>
    <property type="molecule type" value="Genomic_DNA"/>
</dbReference>
<keyword evidence="12" id="KW-1185">Reference proteome</keyword>
<dbReference type="AlphaFoldDB" id="A0A9P0JGC4"/>
<keyword evidence="8" id="KW-0175">Coiled coil</keyword>
<evidence type="ECO:0000256" key="3">
    <source>
        <dbReference type="ARBA" id="ARBA00022664"/>
    </source>
</evidence>
<keyword evidence="7" id="KW-0539">Nucleus</keyword>
<evidence type="ECO:0000256" key="6">
    <source>
        <dbReference type="ARBA" id="ARBA00023187"/>
    </source>
</evidence>
<dbReference type="GO" id="GO:0008380">
    <property type="term" value="P:RNA splicing"/>
    <property type="evidence" value="ECO:0007669"/>
    <property type="project" value="UniProtKB-KW"/>
</dbReference>
<reference evidence="11" key="1">
    <citation type="submission" date="2022-02" db="EMBL/GenBank/DDBJ databases">
        <authorList>
            <person name="King R."/>
        </authorList>
    </citation>
    <scope>NUCLEOTIDE SEQUENCE</scope>
</reference>
<keyword evidence="3" id="KW-0507">mRNA processing</keyword>
<dbReference type="GO" id="GO:0071013">
    <property type="term" value="C:catalytic step 2 spliceosome"/>
    <property type="evidence" value="ECO:0007669"/>
    <property type="project" value="TreeGrafter"/>
</dbReference>
<evidence type="ECO:0000256" key="5">
    <source>
        <dbReference type="ARBA" id="ARBA00023163"/>
    </source>
</evidence>
<evidence type="ECO:0000256" key="9">
    <source>
        <dbReference type="SAM" id="MobiDB-lite"/>
    </source>
</evidence>
<organism evidence="11 12">
    <name type="scientific">Aphis gossypii</name>
    <name type="common">Cotton aphid</name>
    <dbReference type="NCBI Taxonomy" id="80765"/>
    <lineage>
        <taxon>Eukaryota</taxon>
        <taxon>Metazoa</taxon>
        <taxon>Ecdysozoa</taxon>
        <taxon>Arthropoda</taxon>
        <taxon>Hexapoda</taxon>
        <taxon>Insecta</taxon>
        <taxon>Pterygota</taxon>
        <taxon>Neoptera</taxon>
        <taxon>Paraneoptera</taxon>
        <taxon>Hemiptera</taxon>
        <taxon>Sternorrhyncha</taxon>
        <taxon>Aphidomorpha</taxon>
        <taxon>Aphidoidea</taxon>
        <taxon>Aphididae</taxon>
        <taxon>Aphidini</taxon>
        <taxon>Aphis</taxon>
        <taxon>Aphis</taxon>
    </lineage>
</organism>
<evidence type="ECO:0000256" key="8">
    <source>
        <dbReference type="SAM" id="Coils"/>
    </source>
</evidence>
<dbReference type="PANTHER" id="PTHR12707">
    <property type="entry name" value="PINN"/>
    <property type="match status" value="1"/>
</dbReference>
<proteinExistence type="inferred from homology"/>
<dbReference type="Proteomes" id="UP001154329">
    <property type="component" value="Chromosome 4"/>
</dbReference>